<organism evidence="1 2">
    <name type="scientific">Oryza sativa subsp. japonica</name>
    <name type="common">Rice</name>
    <dbReference type="NCBI Taxonomy" id="39947"/>
    <lineage>
        <taxon>Eukaryota</taxon>
        <taxon>Viridiplantae</taxon>
        <taxon>Streptophyta</taxon>
        <taxon>Embryophyta</taxon>
        <taxon>Tracheophyta</taxon>
        <taxon>Spermatophyta</taxon>
        <taxon>Magnoliopsida</taxon>
        <taxon>Liliopsida</taxon>
        <taxon>Poales</taxon>
        <taxon>Poaceae</taxon>
        <taxon>BOP clade</taxon>
        <taxon>Oryzoideae</taxon>
        <taxon>Oryzeae</taxon>
        <taxon>Oryzinae</taxon>
        <taxon>Oryza</taxon>
        <taxon>Oryza sativa</taxon>
    </lineage>
</organism>
<gene>
    <name evidence="1" type="primary">P0689B09.29</name>
</gene>
<evidence type="ECO:0000313" key="1">
    <source>
        <dbReference type="EMBL" id="BAD34114.1"/>
    </source>
</evidence>
<protein>
    <submittedName>
        <fullName evidence="1">Uncharacterized protein</fullName>
    </submittedName>
</protein>
<name>Q69L03_ORYSJ</name>
<proteinExistence type="predicted"/>
<reference evidence="2" key="1">
    <citation type="journal article" date="2005" name="Nature">
        <title>The map-based sequence of the rice genome.</title>
        <authorList>
            <consortium name="International rice genome sequencing project (IRGSP)"/>
            <person name="Matsumoto T."/>
            <person name="Wu J."/>
            <person name="Kanamori H."/>
            <person name="Katayose Y."/>
            <person name="Fujisawa M."/>
            <person name="Namiki N."/>
            <person name="Mizuno H."/>
            <person name="Yamamoto K."/>
            <person name="Antonio B.A."/>
            <person name="Baba T."/>
            <person name="Sakata K."/>
            <person name="Nagamura Y."/>
            <person name="Aoki H."/>
            <person name="Arikawa K."/>
            <person name="Arita K."/>
            <person name="Bito T."/>
            <person name="Chiden Y."/>
            <person name="Fujitsuka N."/>
            <person name="Fukunaka R."/>
            <person name="Hamada M."/>
            <person name="Harada C."/>
            <person name="Hayashi A."/>
            <person name="Hijishita S."/>
            <person name="Honda M."/>
            <person name="Hosokawa S."/>
            <person name="Ichikawa Y."/>
            <person name="Idonuma A."/>
            <person name="Iijima M."/>
            <person name="Ikeda M."/>
            <person name="Ikeno M."/>
            <person name="Ito K."/>
            <person name="Ito S."/>
            <person name="Ito T."/>
            <person name="Ito Y."/>
            <person name="Ito Y."/>
            <person name="Iwabuchi A."/>
            <person name="Kamiya K."/>
            <person name="Karasawa W."/>
            <person name="Kurita K."/>
            <person name="Katagiri S."/>
            <person name="Kikuta A."/>
            <person name="Kobayashi H."/>
            <person name="Kobayashi N."/>
            <person name="Machita K."/>
            <person name="Maehara T."/>
            <person name="Masukawa M."/>
            <person name="Mizubayashi T."/>
            <person name="Mukai Y."/>
            <person name="Nagasaki H."/>
            <person name="Nagata Y."/>
            <person name="Naito S."/>
            <person name="Nakashima M."/>
            <person name="Nakama Y."/>
            <person name="Nakamichi Y."/>
            <person name="Nakamura M."/>
            <person name="Meguro A."/>
            <person name="Negishi M."/>
            <person name="Ohta I."/>
            <person name="Ohta T."/>
            <person name="Okamoto M."/>
            <person name="Ono N."/>
            <person name="Saji S."/>
            <person name="Sakaguchi M."/>
            <person name="Sakai K."/>
            <person name="Shibata M."/>
            <person name="Shimokawa T."/>
            <person name="Song J."/>
            <person name="Takazaki Y."/>
            <person name="Terasawa K."/>
            <person name="Tsugane M."/>
            <person name="Tsuji K."/>
            <person name="Ueda S."/>
            <person name="Waki K."/>
            <person name="Yamagata H."/>
            <person name="Yamamoto M."/>
            <person name="Yamamoto S."/>
            <person name="Yamane H."/>
            <person name="Yoshiki S."/>
            <person name="Yoshihara R."/>
            <person name="Yukawa K."/>
            <person name="Zhong H."/>
            <person name="Yano M."/>
            <person name="Yuan Q."/>
            <person name="Ouyang S."/>
            <person name="Liu J."/>
            <person name="Jones K.M."/>
            <person name="Gansberger K."/>
            <person name="Moffat K."/>
            <person name="Hill J."/>
            <person name="Bera J."/>
            <person name="Fadrosh D."/>
            <person name="Jin S."/>
            <person name="Johri S."/>
            <person name="Kim M."/>
            <person name="Overton L."/>
            <person name="Reardon M."/>
            <person name="Tsitrin T."/>
            <person name="Vuong H."/>
            <person name="Weaver B."/>
            <person name="Ciecko A."/>
            <person name="Tallon L."/>
            <person name="Jackson J."/>
            <person name="Pai G."/>
            <person name="Aken S.V."/>
            <person name="Utterback T."/>
            <person name="Reidmuller S."/>
            <person name="Feldblyum T."/>
            <person name="Hsiao J."/>
            <person name="Zismann V."/>
            <person name="Iobst S."/>
            <person name="de Vazeille A.R."/>
            <person name="Buell C.R."/>
            <person name="Ying K."/>
            <person name="Li Y."/>
            <person name="Lu T."/>
            <person name="Huang Y."/>
            <person name="Zhao Q."/>
            <person name="Feng Q."/>
            <person name="Zhang L."/>
            <person name="Zhu J."/>
            <person name="Weng Q."/>
            <person name="Mu J."/>
            <person name="Lu Y."/>
            <person name="Fan D."/>
            <person name="Liu Y."/>
            <person name="Guan J."/>
            <person name="Zhang Y."/>
            <person name="Yu S."/>
            <person name="Liu X."/>
            <person name="Zhang Y."/>
            <person name="Hong G."/>
            <person name="Han B."/>
            <person name="Choisne N."/>
            <person name="Demange N."/>
            <person name="Orjeda G."/>
            <person name="Samain S."/>
            <person name="Cattolico L."/>
            <person name="Pelletier E."/>
            <person name="Couloux A."/>
            <person name="Segurens B."/>
            <person name="Wincker P."/>
            <person name="D'Hont A."/>
            <person name="Scarpelli C."/>
            <person name="Weissenbach J."/>
            <person name="Salanoubat M."/>
            <person name="Quetier F."/>
            <person name="Yu Y."/>
            <person name="Kim H.R."/>
            <person name="Rambo T."/>
            <person name="Currie J."/>
            <person name="Collura K."/>
            <person name="Luo M."/>
            <person name="Yang T."/>
            <person name="Ammiraju J.S.S."/>
            <person name="Engler F."/>
            <person name="Soderlund C."/>
            <person name="Wing R.A."/>
            <person name="Palmer L.E."/>
            <person name="de la Bastide M."/>
            <person name="Spiegel L."/>
            <person name="Nascimento L."/>
            <person name="Zutavern T."/>
            <person name="O'Shaughnessy A."/>
            <person name="Dike S."/>
            <person name="Dedhia N."/>
            <person name="Preston R."/>
            <person name="Balija V."/>
            <person name="McCombie W.R."/>
            <person name="Chow T."/>
            <person name="Chen H."/>
            <person name="Chung M."/>
            <person name="Chen C."/>
            <person name="Shaw J."/>
            <person name="Wu H."/>
            <person name="Hsiao K."/>
            <person name="Chao Y."/>
            <person name="Chu M."/>
            <person name="Cheng C."/>
            <person name="Hour A."/>
            <person name="Lee P."/>
            <person name="Lin S."/>
            <person name="Lin Y."/>
            <person name="Liou J."/>
            <person name="Liu S."/>
            <person name="Hsing Y."/>
            <person name="Raghuvanshi S."/>
            <person name="Mohanty A."/>
            <person name="Bharti A.K."/>
            <person name="Gaur A."/>
            <person name="Gupta V."/>
            <person name="Kumar D."/>
            <person name="Ravi V."/>
            <person name="Vij S."/>
            <person name="Kapur A."/>
            <person name="Khurana P."/>
            <person name="Khurana P."/>
            <person name="Khurana J.P."/>
            <person name="Tyagi A.K."/>
            <person name="Gaikwad K."/>
            <person name="Singh A."/>
            <person name="Dalal V."/>
            <person name="Srivastava S."/>
            <person name="Dixit A."/>
            <person name="Pal A.K."/>
            <person name="Ghazi I.A."/>
            <person name="Yadav M."/>
            <person name="Pandit A."/>
            <person name="Bhargava A."/>
            <person name="Sureshbabu K."/>
            <person name="Batra K."/>
            <person name="Sharma T.R."/>
            <person name="Mohapatra T."/>
            <person name="Singh N.K."/>
            <person name="Messing J."/>
            <person name="Nelson A.B."/>
            <person name="Fuks G."/>
            <person name="Kavchok S."/>
            <person name="Keizer G."/>
            <person name="Linton E."/>
            <person name="Llaca V."/>
            <person name="Song R."/>
            <person name="Tanyolac B."/>
            <person name="Young S."/>
            <person name="Ho-Il K."/>
            <person name="Hahn J.H."/>
            <person name="Sangsakoo G."/>
            <person name="Vanavichit A."/>
            <person name="de Mattos Luiz.A.T."/>
            <person name="Zimmer P.D."/>
            <person name="Malone G."/>
            <person name="Dellagostin O."/>
            <person name="de Oliveira A.C."/>
            <person name="Bevan M."/>
            <person name="Bancroft I."/>
            <person name="Minx P."/>
            <person name="Cordum H."/>
            <person name="Wilson R."/>
            <person name="Cheng Z."/>
            <person name="Jin W."/>
            <person name="Jiang J."/>
            <person name="Leong S.A."/>
            <person name="Iwama H."/>
            <person name="Gojobori T."/>
            <person name="Itoh T."/>
            <person name="Niimura Y."/>
            <person name="Fujii Y."/>
            <person name="Habara T."/>
            <person name="Sakai H."/>
            <person name="Sato Y."/>
            <person name="Wilson G."/>
            <person name="Kumar K."/>
            <person name="McCouch S."/>
            <person name="Juretic N."/>
            <person name="Hoen D."/>
            <person name="Wright S."/>
            <person name="Bruskiewich R."/>
            <person name="Bureau T."/>
            <person name="Miyao A."/>
            <person name="Hirochika H."/>
            <person name="Nishikawa T."/>
            <person name="Kadowaki K."/>
            <person name="Sugiura M."/>
            <person name="Burr B."/>
            <person name="Sasaki T."/>
        </authorList>
    </citation>
    <scope>NUCLEOTIDE SEQUENCE [LARGE SCALE GENOMIC DNA]</scope>
    <source>
        <strain evidence="2">cv. Nipponbare</strain>
    </source>
</reference>
<sequence length="83" mass="9393">MARQLHLATSILRQSLLGKRGRWEERKRKAVVAYHPSLVCSSRRRSEVEAKLRSVRLVEAELGQQFETAASWAIGGGQAFDKE</sequence>
<dbReference type="AlphaFoldDB" id="Q69L03"/>
<dbReference type="EMBL" id="AP005886">
    <property type="protein sequence ID" value="BAD34114.1"/>
    <property type="molecule type" value="Genomic_DNA"/>
</dbReference>
<evidence type="ECO:0000313" key="2">
    <source>
        <dbReference type="Proteomes" id="UP000000763"/>
    </source>
</evidence>
<reference evidence="2" key="2">
    <citation type="journal article" date="2008" name="Nucleic Acids Res.">
        <title>The rice annotation project database (RAP-DB): 2008 update.</title>
        <authorList>
            <consortium name="The rice annotation project (RAP)"/>
        </authorList>
    </citation>
    <scope>GENOME REANNOTATION</scope>
    <source>
        <strain evidence="2">cv. Nipponbare</strain>
    </source>
</reference>
<accession>Q69L03</accession>
<dbReference type="Proteomes" id="UP000000763">
    <property type="component" value="Chromosome 9"/>
</dbReference>